<dbReference type="AlphaFoldDB" id="A0A9W6XF82"/>
<name>A0A9W6XF82_9STRA</name>
<sequence length="260" mass="27345">MAGIANLGVEPHQSLEDVERDARKANAERRKAAKEANEVSVQGGVTSGTAVQDAHQVSKSGGQETAQDGASDSMSVDSKLGSDDEDKSVPDASAQASVGGADVVEPPVGGRVSESPQPEHEVEASDDDEVEYVETKKPQFGPAGDVEVVEVGSDPDDDDDGVELVKVEPAVKKEAHRLKVQEDQVLEDMEVSLLEQLPSDASSRPVATSFASRSPSENIRGRSSAPMGEGCLRKEFPPKHQVRLASGSFGFIVISVCGPD</sequence>
<proteinExistence type="predicted"/>
<dbReference type="EMBL" id="BSXT01001045">
    <property type="protein sequence ID" value="GMF37869.1"/>
    <property type="molecule type" value="Genomic_DNA"/>
</dbReference>
<feature type="region of interest" description="Disordered" evidence="1">
    <location>
        <begin position="197"/>
        <end position="233"/>
    </location>
</feature>
<dbReference type="Proteomes" id="UP001165121">
    <property type="component" value="Unassembled WGS sequence"/>
</dbReference>
<organism evidence="2 3">
    <name type="scientific">Phytophthora fragariaefolia</name>
    <dbReference type="NCBI Taxonomy" id="1490495"/>
    <lineage>
        <taxon>Eukaryota</taxon>
        <taxon>Sar</taxon>
        <taxon>Stramenopiles</taxon>
        <taxon>Oomycota</taxon>
        <taxon>Peronosporomycetes</taxon>
        <taxon>Peronosporales</taxon>
        <taxon>Peronosporaceae</taxon>
        <taxon>Phytophthora</taxon>
    </lineage>
</organism>
<feature type="compositionally biased region" description="Polar residues" evidence="1">
    <location>
        <begin position="39"/>
        <end position="76"/>
    </location>
</feature>
<feature type="compositionally biased region" description="Basic and acidic residues" evidence="1">
    <location>
        <begin position="13"/>
        <end position="37"/>
    </location>
</feature>
<evidence type="ECO:0000256" key="1">
    <source>
        <dbReference type="SAM" id="MobiDB-lite"/>
    </source>
</evidence>
<comment type="caution">
    <text evidence="2">The sequence shown here is derived from an EMBL/GenBank/DDBJ whole genome shotgun (WGS) entry which is preliminary data.</text>
</comment>
<feature type="region of interest" description="Disordered" evidence="1">
    <location>
        <begin position="1"/>
        <end position="161"/>
    </location>
</feature>
<accession>A0A9W6XF82</accession>
<keyword evidence="3" id="KW-1185">Reference proteome</keyword>
<feature type="compositionally biased region" description="Polar residues" evidence="1">
    <location>
        <begin position="199"/>
        <end position="217"/>
    </location>
</feature>
<evidence type="ECO:0000313" key="2">
    <source>
        <dbReference type="EMBL" id="GMF37869.1"/>
    </source>
</evidence>
<evidence type="ECO:0000313" key="3">
    <source>
        <dbReference type="Proteomes" id="UP001165121"/>
    </source>
</evidence>
<reference evidence="2" key="1">
    <citation type="submission" date="2023-04" db="EMBL/GenBank/DDBJ databases">
        <title>Phytophthora fragariaefolia NBRC 109709.</title>
        <authorList>
            <person name="Ichikawa N."/>
            <person name="Sato H."/>
            <person name="Tonouchi N."/>
        </authorList>
    </citation>
    <scope>NUCLEOTIDE SEQUENCE</scope>
    <source>
        <strain evidence="2">NBRC 109709</strain>
    </source>
</reference>
<protein>
    <submittedName>
        <fullName evidence="2">Unnamed protein product</fullName>
    </submittedName>
</protein>
<gene>
    <name evidence="2" type="ORF">Pfra01_001074200</name>
</gene>